<accession>A0A9D4KHD2</accession>
<reference evidence="4" key="2">
    <citation type="submission" date="2020-11" db="EMBL/GenBank/DDBJ databases">
        <authorList>
            <person name="McCartney M.A."/>
            <person name="Auch B."/>
            <person name="Kono T."/>
            <person name="Mallez S."/>
            <person name="Becker A."/>
            <person name="Gohl D.M."/>
            <person name="Silverstein K.A.T."/>
            <person name="Koren S."/>
            <person name="Bechman K.B."/>
            <person name="Herman A."/>
            <person name="Abrahante J.E."/>
            <person name="Garbe J."/>
        </authorList>
    </citation>
    <scope>NUCLEOTIDE SEQUENCE</scope>
    <source>
        <strain evidence="4">Duluth1</strain>
        <tissue evidence="4">Whole animal</tissue>
    </source>
</reference>
<evidence type="ECO:0000256" key="1">
    <source>
        <dbReference type="SAM" id="Phobius"/>
    </source>
</evidence>
<protein>
    <recommendedName>
        <fullName evidence="3">Shisa N-terminal domain-containing protein</fullName>
    </recommendedName>
</protein>
<keyword evidence="1" id="KW-0812">Transmembrane</keyword>
<dbReference type="Proteomes" id="UP000828390">
    <property type="component" value="Unassembled WGS sequence"/>
</dbReference>
<keyword evidence="1" id="KW-1133">Transmembrane helix</keyword>
<evidence type="ECO:0000313" key="4">
    <source>
        <dbReference type="EMBL" id="KAH3839947.1"/>
    </source>
</evidence>
<keyword evidence="5" id="KW-1185">Reference proteome</keyword>
<keyword evidence="1" id="KW-0472">Membrane</keyword>
<feature type="signal peptide" evidence="2">
    <location>
        <begin position="1"/>
        <end position="20"/>
    </location>
</feature>
<feature type="domain" description="Shisa N-terminal" evidence="3">
    <location>
        <begin position="20"/>
        <end position="76"/>
    </location>
</feature>
<evidence type="ECO:0000256" key="2">
    <source>
        <dbReference type="SAM" id="SignalP"/>
    </source>
</evidence>
<evidence type="ECO:0000313" key="5">
    <source>
        <dbReference type="Proteomes" id="UP000828390"/>
    </source>
</evidence>
<evidence type="ECO:0000259" key="3">
    <source>
        <dbReference type="Pfam" id="PF13908"/>
    </source>
</evidence>
<feature type="chain" id="PRO_5039064424" description="Shisa N-terminal domain-containing protein" evidence="2">
    <location>
        <begin position="21"/>
        <end position="122"/>
    </location>
</feature>
<reference evidence="4" key="1">
    <citation type="journal article" date="2019" name="bioRxiv">
        <title>The Genome of the Zebra Mussel, Dreissena polymorpha: A Resource for Invasive Species Research.</title>
        <authorList>
            <person name="McCartney M.A."/>
            <person name="Auch B."/>
            <person name="Kono T."/>
            <person name="Mallez S."/>
            <person name="Zhang Y."/>
            <person name="Obille A."/>
            <person name="Becker A."/>
            <person name="Abrahante J.E."/>
            <person name="Garbe J."/>
            <person name="Badalamenti J.P."/>
            <person name="Herman A."/>
            <person name="Mangelson H."/>
            <person name="Liachko I."/>
            <person name="Sullivan S."/>
            <person name="Sone E.D."/>
            <person name="Koren S."/>
            <person name="Silverstein K.A.T."/>
            <person name="Beckman K.B."/>
            <person name="Gohl D.M."/>
        </authorList>
    </citation>
    <scope>NUCLEOTIDE SEQUENCE</scope>
    <source>
        <strain evidence="4">Duluth1</strain>
        <tissue evidence="4">Whole animal</tissue>
    </source>
</reference>
<dbReference type="EMBL" id="JAIWYP010000004">
    <property type="protein sequence ID" value="KAH3839947.1"/>
    <property type="molecule type" value="Genomic_DNA"/>
</dbReference>
<organism evidence="4 5">
    <name type="scientific">Dreissena polymorpha</name>
    <name type="common">Zebra mussel</name>
    <name type="synonym">Mytilus polymorpha</name>
    <dbReference type="NCBI Taxonomy" id="45954"/>
    <lineage>
        <taxon>Eukaryota</taxon>
        <taxon>Metazoa</taxon>
        <taxon>Spiralia</taxon>
        <taxon>Lophotrochozoa</taxon>
        <taxon>Mollusca</taxon>
        <taxon>Bivalvia</taxon>
        <taxon>Autobranchia</taxon>
        <taxon>Heteroconchia</taxon>
        <taxon>Euheterodonta</taxon>
        <taxon>Imparidentia</taxon>
        <taxon>Neoheterodontei</taxon>
        <taxon>Myida</taxon>
        <taxon>Dreissenoidea</taxon>
        <taxon>Dreissenidae</taxon>
        <taxon>Dreissena</taxon>
    </lineage>
</organism>
<name>A0A9D4KHD2_DREPO</name>
<dbReference type="InterPro" id="IPR053891">
    <property type="entry name" value="Shisa_N"/>
</dbReference>
<sequence length="122" mass="14121">MQYRCIIFPVIITFLKGAFSEYCRAYWDASYVRQRGFNCPAKIRLVGKVDVYCCESLETPGDRECCNDRTRSVYHRDMTYGEELLKLYLPALVLAGMLVMFGILYSLMQPKNAEVKHEIIGD</sequence>
<dbReference type="AlphaFoldDB" id="A0A9D4KHD2"/>
<keyword evidence="2" id="KW-0732">Signal</keyword>
<comment type="caution">
    <text evidence="4">The sequence shown here is derived from an EMBL/GenBank/DDBJ whole genome shotgun (WGS) entry which is preliminary data.</text>
</comment>
<feature type="transmembrane region" description="Helical" evidence="1">
    <location>
        <begin position="87"/>
        <end position="107"/>
    </location>
</feature>
<dbReference type="Pfam" id="PF13908">
    <property type="entry name" value="Shisa_N"/>
    <property type="match status" value="1"/>
</dbReference>
<proteinExistence type="predicted"/>
<gene>
    <name evidence="4" type="ORF">DPMN_113387</name>
</gene>